<dbReference type="SMART" id="SM00355">
    <property type="entry name" value="ZnF_C2H2"/>
    <property type="match status" value="6"/>
</dbReference>
<evidence type="ECO:0000256" key="3">
    <source>
        <dbReference type="ARBA" id="ARBA00022771"/>
    </source>
</evidence>
<evidence type="ECO:0000313" key="11">
    <source>
        <dbReference type="Ensembl" id="ENSPNAP00000015223.1"/>
    </source>
</evidence>
<dbReference type="GeneID" id="108438839"/>
<organism evidence="11 12">
    <name type="scientific">Pygocentrus nattereri</name>
    <name type="common">Red-bellied piranha</name>
    <dbReference type="NCBI Taxonomy" id="42514"/>
    <lineage>
        <taxon>Eukaryota</taxon>
        <taxon>Metazoa</taxon>
        <taxon>Chordata</taxon>
        <taxon>Craniata</taxon>
        <taxon>Vertebrata</taxon>
        <taxon>Euteleostomi</taxon>
        <taxon>Actinopterygii</taxon>
        <taxon>Neopterygii</taxon>
        <taxon>Teleostei</taxon>
        <taxon>Ostariophysi</taxon>
        <taxon>Characiformes</taxon>
        <taxon>Characoidei</taxon>
        <taxon>Pygocentrus</taxon>
    </lineage>
</organism>
<dbReference type="RefSeq" id="XP_017572405.1">
    <property type="nucleotide sequence ID" value="XM_017716916.2"/>
</dbReference>
<feature type="region of interest" description="Disordered" evidence="8">
    <location>
        <begin position="378"/>
        <end position="399"/>
    </location>
</feature>
<feature type="domain" description="C2H2-type" evidence="9">
    <location>
        <begin position="316"/>
        <end position="343"/>
    </location>
</feature>
<feature type="domain" description="C2H2-type" evidence="9">
    <location>
        <begin position="260"/>
        <end position="287"/>
    </location>
</feature>
<reference evidence="11" key="3">
    <citation type="submission" date="2025-09" db="UniProtKB">
        <authorList>
            <consortium name="Ensembl"/>
        </authorList>
    </citation>
    <scope>IDENTIFICATION</scope>
</reference>
<keyword evidence="5 7" id="KW-0238">DNA-binding</keyword>
<dbReference type="GeneTree" id="ENSGT00940000162287"/>
<dbReference type="PANTHER" id="PTHR24379">
    <property type="entry name" value="KRAB AND ZINC FINGER DOMAIN-CONTAINING"/>
    <property type="match status" value="1"/>
</dbReference>
<dbReference type="PROSITE" id="PS00028">
    <property type="entry name" value="ZINC_FINGER_C2H2_1"/>
    <property type="match status" value="5"/>
</dbReference>
<accession>A0A3B4CV49</accession>
<dbReference type="GO" id="GO:0008270">
    <property type="term" value="F:zinc ion binding"/>
    <property type="evidence" value="ECO:0007669"/>
    <property type="project" value="UniProtKB-KW"/>
</dbReference>
<dbReference type="Pfam" id="PF00096">
    <property type="entry name" value="zf-C2H2"/>
    <property type="match status" value="3"/>
</dbReference>
<evidence type="ECO:0000259" key="9">
    <source>
        <dbReference type="PROSITE" id="PS50157"/>
    </source>
</evidence>
<evidence type="ECO:0000256" key="6">
    <source>
        <dbReference type="PROSITE-ProRule" id="PRU00042"/>
    </source>
</evidence>
<dbReference type="GO" id="GO:0003677">
    <property type="term" value="F:DNA binding"/>
    <property type="evidence" value="ECO:0007669"/>
    <property type="project" value="UniProtKB-UniRule"/>
</dbReference>
<reference evidence="11" key="2">
    <citation type="submission" date="2025-08" db="UniProtKB">
        <authorList>
            <consortium name="Ensembl"/>
        </authorList>
    </citation>
    <scope>IDENTIFICATION</scope>
</reference>
<feature type="compositionally biased region" description="Polar residues" evidence="8">
    <location>
        <begin position="438"/>
        <end position="452"/>
    </location>
</feature>
<evidence type="ECO:0000259" key="10">
    <source>
        <dbReference type="PROSITE" id="PS50950"/>
    </source>
</evidence>
<feature type="domain" description="C2H2-type" evidence="9">
    <location>
        <begin position="198"/>
        <end position="225"/>
    </location>
</feature>
<dbReference type="SUPFAM" id="SSF57667">
    <property type="entry name" value="beta-beta-alpha zinc fingers"/>
    <property type="match status" value="3"/>
</dbReference>
<dbReference type="InterPro" id="IPR006612">
    <property type="entry name" value="THAP_Znf"/>
</dbReference>
<reference evidence="11 12" key="1">
    <citation type="submission" date="2020-10" db="EMBL/GenBank/DDBJ databases">
        <title>Pygocentrus nattereri (red-bellied piranha) genome, fPygNat1, primary haplotype.</title>
        <authorList>
            <person name="Myers G."/>
            <person name="Meyer A."/>
            <person name="Karagic N."/>
            <person name="Pippel M."/>
            <person name="Winkler S."/>
            <person name="Tracey A."/>
            <person name="Wood J."/>
            <person name="Formenti G."/>
            <person name="Howe K."/>
            <person name="Fedrigo O."/>
            <person name="Jarvis E.D."/>
        </authorList>
    </citation>
    <scope>NUCLEOTIDE SEQUENCE [LARGE SCALE GENOMIC DNA]</scope>
</reference>
<dbReference type="Gene3D" id="3.30.160.60">
    <property type="entry name" value="Classic Zinc Finger"/>
    <property type="match status" value="3"/>
</dbReference>
<evidence type="ECO:0000256" key="8">
    <source>
        <dbReference type="SAM" id="MobiDB-lite"/>
    </source>
</evidence>
<feature type="domain" description="C2H2-type" evidence="9">
    <location>
        <begin position="288"/>
        <end position="316"/>
    </location>
</feature>
<feature type="domain" description="C2H2-type" evidence="9">
    <location>
        <begin position="229"/>
        <end position="256"/>
    </location>
</feature>
<evidence type="ECO:0000256" key="1">
    <source>
        <dbReference type="ARBA" id="ARBA00022723"/>
    </source>
</evidence>
<name>A0A3B4CV49_PYGNA</name>
<dbReference type="AlphaFoldDB" id="A0A3B4CV49"/>
<dbReference type="SUPFAM" id="SSF57716">
    <property type="entry name" value="Glucocorticoid receptor-like (DNA-binding domain)"/>
    <property type="match status" value="1"/>
</dbReference>
<dbReference type="OrthoDB" id="7331812at2759"/>
<feature type="region of interest" description="Disordered" evidence="8">
    <location>
        <begin position="430"/>
        <end position="461"/>
    </location>
</feature>
<dbReference type="SMART" id="SM00980">
    <property type="entry name" value="THAP"/>
    <property type="match status" value="1"/>
</dbReference>
<dbReference type="Ensembl" id="ENSPNAT00000023401.2">
    <property type="protein sequence ID" value="ENSPNAP00000015223.1"/>
    <property type="gene ID" value="ENSPNAG00000021247.2"/>
</dbReference>
<dbReference type="OMA" id="TPFYCDI"/>
<keyword evidence="3 6" id="KW-0863">Zinc-finger</keyword>
<keyword evidence="12" id="KW-1185">Reference proteome</keyword>
<protein>
    <submittedName>
        <fullName evidence="11">Uncharacterized protein</fullName>
    </submittedName>
</protein>
<keyword evidence="1" id="KW-0479">Metal-binding</keyword>
<keyword evidence="2" id="KW-0677">Repeat</keyword>
<evidence type="ECO:0000256" key="4">
    <source>
        <dbReference type="ARBA" id="ARBA00022833"/>
    </source>
</evidence>
<evidence type="ECO:0000256" key="7">
    <source>
        <dbReference type="PROSITE-ProRule" id="PRU00309"/>
    </source>
</evidence>
<proteinExistence type="predicted"/>
<evidence type="ECO:0000313" key="12">
    <source>
        <dbReference type="Proteomes" id="UP001501920"/>
    </source>
</evidence>
<keyword evidence="4" id="KW-0862">Zinc</keyword>
<dbReference type="PANTHER" id="PTHR24379:SF121">
    <property type="entry name" value="C2H2-TYPE DOMAIN-CONTAINING PROTEIN"/>
    <property type="match status" value="1"/>
</dbReference>
<dbReference type="STRING" id="42514.ENSPNAP00000015223"/>
<sequence length="461" mass="52529">MAHKCVVGGCPNSSDTIIHYILPEEPRRRSLWLQFIERSKGNGEHISVSSRVCGDHFSQDSFTQLDLGFTTRLILNVDAVPTIYPVDRVSNDEDKQAAETGNEVEGTCNLTISSTVSLACVKEEPFEYEVSQFTKPREDSKSASAKQVKQEENECLLSAEMCVEGREKLRIIRRAEIKSERGHSHLEEESQEDKDKRFSCSTCGQKFRNKGVLMQHESNHTEERRVRTYRCHHCGKGFALRAFLKAHEKLHEDAESTLTHGCTLCPRRFRYKGSLDAHMRHHTSQVTYKCPVCEEVYEVKGELSQHVKATHTGSKLVCSYCDKSFVRVDAFFKHIDRHVVVTPYYCSTCKVYQLTERGYLCHMRIHEKKRLLRLNAQKDPEVDSETHLTPGAVSEPVEEPVRVQIEAEESLELDPELMLGAESAVEFEETGTDIFPESNLSLPSPQELSYTDTSEDTDDMD</sequence>
<dbReference type="PROSITE" id="PS50157">
    <property type="entry name" value="ZINC_FINGER_C2H2_2"/>
    <property type="match status" value="5"/>
</dbReference>
<evidence type="ECO:0000256" key="5">
    <source>
        <dbReference type="ARBA" id="ARBA00023125"/>
    </source>
</evidence>
<dbReference type="Pfam" id="PF05485">
    <property type="entry name" value="THAP"/>
    <property type="match status" value="1"/>
</dbReference>
<feature type="domain" description="THAP-type" evidence="10">
    <location>
        <begin position="1"/>
        <end position="84"/>
    </location>
</feature>
<dbReference type="Proteomes" id="UP001501920">
    <property type="component" value="Chromosome 24"/>
</dbReference>
<dbReference type="InterPro" id="IPR013087">
    <property type="entry name" value="Znf_C2H2_type"/>
</dbReference>
<dbReference type="PROSITE" id="PS50950">
    <property type="entry name" value="ZF_THAP"/>
    <property type="match status" value="1"/>
</dbReference>
<dbReference type="InterPro" id="IPR036236">
    <property type="entry name" value="Znf_C2H2_sf"/>
</dbReference>
<evidence type="ECO:0000256" key="2">
    <source>
        <dbReference type="ARBA" id="ARBA00022737"/>
    </source>
</evidence>